<keyword evidence="2" id="KW-1133">Transmembrane helix</keyword>
<proteinExistence type="predicted"/>
<protein>
    <submittedName>
        <fullName evidence="3">Uncharacterized protein</fullName>
    </submittedName>
</protein>
<keyword evidence="4" id="KW-1185">Reference proteome</keyword>
<feature type="transmembrane region" description="Helical" evidence="2">
    <location>
        <begin position="31"/>
        <end position="53"/>
    </location>
</feature>
<feature type="transmembrane region" description="Helical" evidence="2">
    <location>
        <begin position="402"/>
        <end position="423"/>
    </location>
</feature>
<dbReference type="Proteomes" id="UP001521222">
    <property type="component" value="Unassembled WGS sequence"/>
</dbReference>
<gene>
    <name evidence="3" type="ORF">SLS59_000585</name>
</gene>
<evidence type="ECO:0000256" key="1">
    <source>
        <dbReference type="SAM" id="MobiDB-lite"/>
    </source>
</evidence>
<organism evidence="3 4">
    <name type="scientific">Nothophoma quercina</name>
    <dbReference type="NCBI Taxonomy" id="749835"/>
    <lineage>
        <taxon>Eukaryota</taxon>
        <taxon>Fungi</taxon>
        <taxon>Dikarya</taxon>
        <taxon>Ascomycota</taxon>
        <taxon>Pezizomycotina</taxon>
        <taxon>Dothideomycetes</taxon>
        <taxon>Pleosporomycetidae</taxon>
        <taxon>Pleosporales</taxon>
        <taxon>Pleosporineae</taxon>
        <taxon>Didymellaceae</taxon>
        <taxon>Nothophoma</taxon>
    </lineage>
</organism>
<feature type="transmembrane region" description="Helical" evidence="2">
    <location>
        <begin position="229"/>
        <end position="252"/>
    </location>
</feature>
<feature type="region of interest" description="Disordered" evidence="1">
    <location>
        <begin position="1"/>
        <end position="22"/>
    </location>
</feature>
<accession>A0ABR3S3B4</accession>
<name>A0ABR3S3B4_9PLEO</name>
<comment type="caution">
    <text evidence="3">The sequence shown here is derived from an EMBL/GenBank/DDBJ whole genome shotgun (WGS) entry which is preliminary data.</text>
</comment>
<sequence length="440" mass="49588">MKSQLMSTPSASVFSTTNSLSSPTRLASQDYLVGLRGIIVLQSFLFIFFQVFLPTAVPDSKNEAGPLYQVILRKSFSVIFCNESLIYSWIIFLSARTIALPYLSNTTREVCASSVFRRSVRLWVPTSVAFSVAVAAFTAADTDYITDFFARTGNISTETPMRMRNFLVYFNSLFEIFWVNKGYSYQAANKAFPSGTLWIVSVLFQQSYTVYMAMIIVPYTRVSWRVKALLVFILTAFWVQSWAWYSVTGLLITDAVLNMNLQVRSRTGYKVGKFSVPMWPLYASCILTGIILQFLFISWRPSMRNNEHHGHTGLYTEGVLNSEQDFDQPLARVDNYLFMLGATLLVETYDAPQRILRSKLCVALGRRSFSVFLVQSIIIYTVGIKLWMVMANAGVSNVVSTLASFAVCATSVALSSEIFYRLVDLPSIAAAKALWKFMIN</sequence>
<dbReference type="EMBL" id="JAKIXB020000002">
    <property type="protein sequence ID" value="KAL1610948.1"/>
    <property type="molecule type" value="Genomic_DNA"/>
</dbReference>
<feature type="transmembrane region" description="Helical" evidence="2">
    <location>
        <begin position="369"/>
        <end position="390"/>
    </location>
</feature>
<evidence type="ECO:0000313" key="4">
    <source>
        <dbReference type="Proteomes" id="UP001521222"/>
    </source>
</evidence>
<keyword evidence="2" id="KW-0812">Transmembrane</keyword>
<feature type="transmembrane region" description="Helical" evidence="2">
    <location>
        <begin position="279"/>
        <end position="299"/>
    </location>
</feature>
<evidence type="ECO:0000313" key="3">
    <source>
        <dbReference type="EMBL" id="KAL1610948.1"/>
    </source>
</evidence>
<feature type="transmembrane region" description="Helical" evidence="2">
    <location>
        <begin position="84"/>
        <end position="103"/>
    </location>
</feature>
<feature type="transmembrane region" description="Helical" evidence="2">
    <location>
        <begin position="123"/>
        <end position="145"/>
    </location>
</feature>
<evidence type="ECO:0000256" key="2">
    <source>
        <dbReference type="SAM" id="Phobius"/>
    </source>
</evidence>
<keyword evidence="2" id="KW-0472">Membrane</keyword>
<feature type="transmembrane region" description="Helical" evidence="2">
    <location>
        <begin position="195"/>
        <end position="217"/>
    </location>
</feature>
<reference evidence="3 4" key="1">
    <citation type="submission" date="2024-02" db="EMBL/GenBank/DDBJ databases">
        <title>De novo assembly and annotation of 12 fungi associated with fruit tree decline syndrome in Ontario, Canada.</title>
        <authorList>
            <person name="Sulman M."/>
            <person name="Ellouze W."/>
            <person name="Ilyukhin E."/>
        </authorList>
    </citation>
    <scope>NUCLEOTIDE SEQUENCE [LARGE SCALE GENOMIC DNA]</scope>
    <source>
        <strain evidence="3 4">M97-236</strain>
    </source>
</reference>